<evidence type="ECO:0000256" key="2">
    <source>
        <dbReference type="ARBA" id="ARBA00022679"/>
    </source>
</evidence>
<dbReference type="Gene3D" id="3.30.210.10">
    <property type="entry name" value="DNA polymerase, thumb domain"/>
    <property type="match status" value="1"/>
</dbReference>
<evidence type="ECO:0000313" key="7">
    <source>
        <dbReference type="EMBL" id="KAK7468960.1"/>
    </source>
</evidence>
<dbReference type="InterPro" id="IPR043519">
    <property type="entry name" value="NT_sf"/>
</dbReference>
<dbReference type="SUPFAM" id="SSF47802">
    <property type="entry name" value="DNA polymerase beta, N-terminal domain-like"/>
    <property type="match status" value="1"/>
</dbReference>
<dbReference type="Gene3D" id="3.30.460.10">
    <property type="entry name" value="Beta Polymerase, domain 2"/>
    <property type="match status" value="1"/>
</dbReference>
<organism evidence="7 8">
    <name type="scientific">Marasmiellus scandens</name>
    <dbReference type="NCBI Taxonomy" id="2682957"/>
    <lineage>
        <taxon>Eukaryota</taxon>
        <taxon>Fungi</taxon>
        <taxon>Dikarya</taxon>
        <taxon>Basidiomycota</taxon>
        <taxon>Agaricomycotina</taxon>
        <taxon>Agaricomycetes</taxon>
        <taxon>Agaricomycetidae</taxon>
        <taxon>Agaricales</taxon>
        <taxon>Marasmiineae</taxon>
        <taxon>Omphalotaceae</taxon>
        <taxon>Marasmiellus</taxon>
    </lineage>
</organism>
<keyword evidence="2" id="KW-0808">Transferase</keyword>
<gene>
    <name evidence="7" type="ORF">VKT23_003459</name>
</gene>
<dbReference type="Pfam" id="PF10391">
    <property type="entry name" value="DNA_pol_lambd_f"/>
    <property type="match status" value="1"/>
</dbReference>
<evidence type="ECO:0000256" key="4">
    <source>
        <dbReference type="ARBA" id="ARBA00022705"/>
    </source>
</evidence>
<dbReference type="PANTHER" id="PTHR11276:SF28">
    <property type="entry name" value="DNA POLYMERASE LAMBDA"/>
    <property type="match status" value="1"/>
</dbReference>
<protein>
    <recommendedName>
        <fullName evidence="6">DNA-directed DNA polymerase X domain-containing protein</fullName>
    </recommendedName>
</protein>
<dbReference type="Pfam" id="PF14792">
    <property type="entry name" value="DNA_pol_B_palm"/>
    <property type="match status" value="1"/>
</dbReference>
<keyword evidence="4" id="KW-0235">DNA replication</keyword>
<dbReference type="SUPFAM" id="SSF81301">
    <property type="entry name" value="Nucleotidyltransferase"/>
    <property type="match status" value="1"/>
</dbReference>
<name>A0ABR1JXZ5_9AGAR</name>
<evidence type="ECO:0000256" key="1">
    <source>
        <dbReference type="ARBA" id="ARBA00022634"/>
    </source>
</evidence>
<dbReference type="SMART" id="SM00483">
    <property type="entry name" value="POLXc"/>
    <property type="match status" value="1"/>
</dbReference>
<dbReference type="Gene3D" id="1.10.150.20">
    <property type="entry name" value="5' to 3' exonuclease, C-terminal subdomain"/>
    <property type="match status" value="1"/>
</dbReference>
<dbReference type="InterPro" id="IPR022312">
    <property type="entry name" value="DNA_pol_X"/>
</dbReference>
<dbReference type="InterPro" id="IPR028207">
    <property type="entry name" value="DNA_pol_B_palm_palm"/>
</dbReference>
<evidence type="ECO:0000256" key="3">
    <source>
        <dbReference type="ARBA" id="ARBA00022695"/>
    </source>
</evidence>
<dbReference type="InterPro" id="IPR018944">
    <property type="entry name" value="DNA_pol_lambd_fingers_domain"/>
</dbReference>
<proteinExistence type="predicted"/>
<dbReference type="Pfam" id="PF14791">
    <property type="entry name" value="DNA_pol_B_thumb"/>
    <property type="match status" value="1"/>
</dbReference>
<dbReference type="InterPro" id="IPR029398">
    <property type="entry name" value="PolB_thumb"/>
</dbReference>
<dbReference type="EMBL" id="JBANRG010000003">
    <property type="protein sequence ID" value="KAK7468960.1"/>
    <property type="molecule type" value="Genomic_DNA"/>
</dbReference>
<evidence type="ECO:0000256" key="5">
    <source>
        <dbReference type="SAM" id="MobiDB-lite"/>
    </source>
</evidence>
<dbReference type="InterPro" id="IPR002054">
    <property type="entry name" value="DNA-dir_DNA_pol_X"/>
</dbReference>
<evidence type="ECO:0000313" key="8">
    <source>
        <dbReference type="Proteomes" id="UP001498398"/>
    </source>
</evidence>
<keyword evidence="8" id="KW-1185">Reference proteome</keyword>
<feature type="region of interest" description="Disordered" evidence="5">
    <location>
        <begin position="365"/>
        <end position="398"/>
    </location>
</feature>
<dbReference type="Proteomes" id="UP001498398">
    <property type="component" value="Unassembled WGS sequence"/>
</dbReference>
<evidence type="ECO:0000259" key="6">
    <source>
        <dbReference type="SMART" id="SM00483"/>
    </source>
</evidence>
<dbReference type="InterPro" id="IPR037160">
    <property type="entry name" value="DNA_Pol_thumb_sf"/>
</dbReference>
<dbReference type="InterPro" id="IPR027421">
    <property type="entry name" value="DNA_pol_lamdba_lyase_dom_sf"/>
</dbReference>
<feature type="compositionally biased region" description="Low complexity" evidence="5">
    <location>
        <begin position="380"/>
        <end position="398"/>
    </location>
</feature>
<dbReference type="PRINTS" id="PR00869">
    <property type="entry name" value="DNAPOLX"/>
</dbReference>
<feature type="domain" description="DNA-directed DNA polymerase X" evidence="6">
    <location>
        <begin position="16"/>
        <end position="419"/>
    </location>
</feature>
<dbReference type="Gene3D" id="1.10.150.110">
    <property type="entry name" value="DNA polymerase beta, N-terminal domain-like"/>
    <property type="match status" value="1"/>
</dbReference>
<reference evidence="7 8" key="1">
    <citation type="submission" date="2024-01" db="EMBL/GenBank/DDBJ databases">
        <title>A draft genome for the cacao thread blight pathogen Marasmiellus scandens.</title>
        <authorList>
            <person name="Baruah I.K."/>
            <person name="Leung J."/>
            <person name="Bukari Y."/>
            <person name="Amoako-Attah I."/>
            <person name="Meinhardt L.W."/>
            <person name="Bailey B.A."/>
            <person name="Cohen S.P."/>
        </authorList>
    </citation>
    <scope>NUCLEOTIDE SEQUENCE [LARGE SCALE GENOMIC DNA]</scope>
    <source>
        <strain evidence="7 8">GH-19</strain>
    </source>
</reference>
<keyword evidence="1" id="KW-0237">DNA synthesis</keyword>
<dbReference type="PANTHER" id="PTHR11276">
    <property type="entry name" value="DNA POLYMERASE TYPE-X FAMILY MEMBER"/>
    <property type="match status" value="1"/>
</dbReference>
<keyword evidence="3" id="KW-0548">Nucleotidyltransferase</keyword>
<accession>A0ABR1JXZ5</accession>
<comment type="caution">
    <text evidence="7">The sequence shown here is derived from an EMBL/GenBank/DDBJ whole genome shotgun (WGS) entry which is preliminary data.</text>
</comment>
<sequence length="447" mass="49762">MRFLVGCRGYARAATRHPNHGILRHTQNDLVSSGDGGYKLRTLRTAIDAIECTHTKIKSKADAEAIKSVGATTAQVVADHLNSEAQKLDPQTEQVRKKAKAILQQVPGIGIAKADKLISEGCYSIAHLRRPEYTELLTPVQKINLKYFEHLQRPVQRVESELVADFIRSSLSSEFEVILTGSYRRGFPISSSITLMLLHPSYVHIPYPDVSSPFSEAAKEKSARRGRVQVAFRESFTKMAAKSQSLLVSQIIPCLEERGLLADTVSIGTKKWIGIVRVPEVDDEGVDSNAIMARRKRRDKIRKMQGGYRKLEINLVPQKSRAAALLALTGDIEFNRDMRLRANKMGMHLDEFGLWRWNSLEPSSSSLSSEPMLPSPPPAESASEPTSAPSLLPTLVPTPTEESIFEELGIPYIPPEKRNFSYLVSVGKRNTDRPQRMDRVVRAAGGR</sequence>
<dbReference type="SUPFAM" id="SSF81585">
    <property type="entry name" value="PsbU/PolX domain-like"/>
    <property type="match status" value="1"/>
</dbReference>